<dbReference type="EMBL" id="JACXAI010000017">
    <property type="protein sequence ID" value="MBD1381280.1"/>
    <property type="molecule type" value="Genomic_DNA"/>
</dbReference>
<protein>
    <submittedName>
        <fullName evidence="1">DUF1797 family protein</fullName>
    </submittedName>
</protein>
<evidence type="ECO:0000313" key="2">
    <source>
        <dbReference type="Proteomes" id="UP000626844"/>
    </source>
</evidence>
<evidence type="ECO:0000313" key="1">
    <source>
        <dbReference type="EMBL" id="MBD1381280.1"/>
    </source>
</evidence>
<comment type="caution">
    <text evidence="1">The sequence shown here is derived from an EMBL/GenBank/DDBJ whole genome shotgun (WGS) entry which is preliminary data.</text>
</comment>
<keyword evidence="2" id="KW-1185">Reference proteome</keyword>
<dbReference type="AlphaFoldDB" id="A0A926NHR9"/>
<dbReference type="Proteomes" id="UP000626844">
    <property type="component" value="Unassembled WGS sequence"/>
</dbReference>
<dbReference type="SUPFAM" id="SSF143567">
    <property type="entry name" value="YkuJ-like"/>
    <property type="match status" value="1"/>
</dbReference>
<dbReference type="InterPro" id="IPR014904">
    <property type="entry name" value="YkuJ-like"/>
</dbReference>
<name>A0A926NHR9_9BACI</name>
<dbReference type="RefSeq" id="WP_191158879.1">
    <property type="nucleotide sequence ID" value="NZ_JACXAI010000017.1"/>
</dbReference>
<sequence length="80" mass="9418">MSQLSAIITRLQSLQETATENNEPMQRYFEVNGEKKCSVKYFEKNSTFELTVFEKDEKPRTYPFDNIDMVAIEIFELIQA</sequence>
<proteinExistence type="predicted"/>
<reference evidence="1" key="1">
    <citation type="submission" date="2020-09" db="EMBL/GenBank/DDBJ databases">
        <title>A novel bacterium of genus Bacillus, isolated from South China Sea.</title>
        <authorList>
            <person name="Huang H."/>
            <person name="Mo K."/>
            <person name="Hu Y."/>
        </authorList>
    </citation>
    <scope>NUCLEOTIDE SEQUENCE</scope>
    <source>
        <strain evidence="1">IB182487</strain>
    </source>
</reference>
<organism evidence="1 2">
    <name type="scientific">Metabacillus arenae</name>
    <dbReference type="NCBI Taxonomy" id="2771434"/>
    <lineage>
        <taxon>Bacteria</taxon>
        <taxon>Bacillati</taxon>
        <taxon>Bacillota</taxon>
        <taxon>Bacilli</taxon>
        <taxon>Bacillales</taxon>
        <taxon>Bacillaceae</taxon>
        <taxon>Metabacillus</taxon>
    </lineage>
</organism>
<dbReference type="Gene3D" id="3.30.720.20">
    <property type="entry name" value="Protein of unknown function DUF1797"/>
    <property type="match status" value="1"/>
</dbReference>
<dbReference type="PIRSF" id="PIRSF037356">
    <property type="entry name" value="DUF1797"/>
    <property type="match status" value="1"/>
</dbReference>
<accession>A0A926NHR9</accession>
<dbReference type="Pfam" id="PF08796">
    <property type="entry name" value="DUF1797"/>
    <property type="match status" value="1"/>
</dbReference>
<dbReference type="InterPro" id="IPR038073">
    <property type="entry name" value="YkuJ-like_sf"/>
</dbReference>
<gene>
    <name evidence="1" type="ORF">IC621_13655</name>
</gene>